<evidence type="ECO:0000256" key="4">
    <source>
        <dbReference type="ARBA" id="ARBA00022723"/>
    </source>
</evidence>
<keyword evidence="5" id="KW-0863">Zinc-finger</keyword>
<dbReference type="SMART" id="SM00744">
    <property type="entry name" value="RINGv"/>
    <property type="match status" value="1"/>
</dbReference>
<keyword evidence="3" id="KW-0812">Transmembrane</keyword>
<keyword evidence="2" id="KW-0808">Transferase</keyword>
<name>A0A1I7ZIB1_9BILA</name>
<dbReference type="InterPro" id="IPR013083">
    <property type="entry name" value="Znf_RING/FYVE/PHD"/>
</dbReference>
<dbReference type="InterPro" id="IPR011016">
    <property type="entry name" value="Znf_RING-CH"/>
</dbReference>
<evidence type="ECO:0000256" key="8">
    <source>
        <dbReference type="ARBA" id="ARBA00022989"/>
    </source>
</evidence>
<evidence type="ECO:0000313" key="11">
    <source>
        <dbReference type="Proteomes" id="UP000095287"/>
    </source>
</evidence>
<keyword evidence="6" id="KW-0833">Ubl conjugation pathway</keyword>
<evidence type="ECO:0000256" key="5">
    <source>
        <dbReference type="ARBA" id="ARBA00022771"/>
    </source>
</evidence>
<keyword evidence="11" id="KW-1185">Reference proteome</keyword>
<protein>
    <submittedName>
        <fullName evidence="12">RING-CH-type domain-containing protein</fullName>
    </submittedName>
</protein>
<evidence type="ECO:0000256" key="9">
    <source>
        <dbReference type="ARBA" id="ARBA00023136"/>
    </source>
</evidence>
<dbReference type="PANTHER" id="PTHR46065:SF3">
    <property type="entry name" value="FI20425P1"/>
    <property type="match status" value="1"/>
</dbReference>
<evidence type="ECO:0000313" key="12">
    <source>
        <dbReference type="WBParaSite" id="L893_g26708.t1"/>
    </source>
</evidence>
<dbReference type="WBParaSite" id="L893_g26708.t1">
    <property type="protein sequence ID" value="L893_g26708.t1"/>
    <property type="gene ID" value="L893_g26708"/>
</dbReference>
<keyword evidence="4" id="KW-0479">Metal-binding</keyword>
<keyword evidence="7" id="KW-0862">Zinc</keyword>
<comment type="subcellular location">
    <subcellularLocation>
        <location evidence="1">Membrane</location>
        <topology evidence="1">Multi-pass membrane protein</topology>
    </subcellularLocation>
</comment>
<sequence>MSEYQIPHTVLKKQKVVKRKTGLRTQLLQCPAQDTGAGLTRGDMDLCRFHRGTSAKPPFRPIPPTRSAGMHAFPTDLNDFEEVSLHAVPTETPLLHTVSLSANARKQYVTFADPVHIQIGSSAKERLVCRICQSDDGDLVRPCGCSGTMAYVHEACLNEWILQSCSSGTCEVCQKEYTVTATRLPPLWSWTKPNFECKNFAELFMILGLGFSLVHLISFSEGGELLKRAFTIRQAARPDDITRLCKHFRECLMAFCG</sequence>
<organism evidence="11 12">
    <name type="scientific">Steinernema glaseri</name>
    <dbReference type="NCBI Taxonomy" id="37863"/>
    <lineage>
        <taxon>Eukaryota</taxon>
        <taxon>Metazoa</taxon>
        <taxon>Ecdysozoa</taxon>
        <taxon>Nematoda</taxon>
        <taxon>Chromadorea</taxon>
        <taxon>Rhabditida</taxon>
        <taxon>Tylenchina</taxon>
        <taxon>Panagrolaimomorpha</taxon>
        <taxon>Strongyloidoidea</taxon>
        <taxon>Steinernematidae</taxon>
        <taxon>Steinernema</taxon>
    </lineage>
</organism>
<dbReference type="GO" id="GO:0016567">
    <property type="term" value="P:protein ubiquitination"/>
    <property type="evidence" value="ECO:0007669"/>
    <property type="project" value="TreeGrafter"/>
</dbReference>
<dbReference type="SUPFAM" id="SSF57850">
    <property type="entry name" value="RING/U-box"/>
    <property type="match status" value="1"/>
</dbReference>
<dbReference type="Gene3D" id="3.30.40.10">
    <property type="entry name" value="Zinc/RING finger domain, C3HC4 (zinc finger)"/>
    <property type="match status" value="1"/>
</dbReference>
<evidence type="ECO:0000256" key="6">
    <source>
        <dbReference type="ARBA" id="ARBA00022786"/>
    </source>
</evidence>
<keyword evidence="8" id="KW-1133">Transmembrane helix</keyword>
<evidence type="ECO:0000256" key="7">
    <source>
        <dbReference type="ARBA" id="ARBA00022833"/>
    </source>
</evidence>
<dbReference type="PANTHER" id="PTHR46065">
    <property type="entry name" value="E3 UBIQUITIN-PROTEIN LIGASE MARCH 2/3 FAMILY MEMBER"/>
    <property type="match status" value="1"/>
</dbReference>
<evidence type="ECO:0000256" key="3">
    <source>
        <dbReference type="ARBA" id="ARBA00022692"/>
    </source>
</evidence>
<dbReference type="GO" id="GO:0008270">
    <property type="term" value="F:zinc ion binding"/>
    <property type="evidence" value="ECO:0007669"/>
    <property type="project" value="UniProtKB-KW"/>
</dbReference>
<dbReference type="PROSITE" id="PS51292">
    <property type="entry name" value="ZF_RING_CH"/>
    <property type="match status" value="1"/>
</dbReference>
<dbReference type="GO" id="GO:0004842">
    <property type="term" value="F:ubiquitin-protein transferase activity"/>
    <property type="evidence" value="ECO:0007669"/>
    <property type="project" value="TreeGrafter"/>
</dbReference>
<dbReference type="CDD" id="cd16495">
    <property type="entry name" value="RING_CH-C4HC3_MARCH"/>
    <property type="match status" value="1"/>
</dbReference>
<dbReference type="AlphaFoldDB" id="A0A1I7ZIB1"/>
<evidence type="ECO:0000256" key="2">
    <source>
        <dbReference type="ARBA" id="ARBA00022679"/>
    </source>
</evidence>
<evidence type="ECO:0000256" key="1">
    <source>
        <dbReference type="ARBA" id="ARBA00004141"/>
    </source>
</evidence>
<proteinExistence type="predicted"/>
<dbReference type="GO" id="GO:0016020">
    <property type="term" value="C:membrane"/>
    <property type="evidence" value="ECO:0007669"/>
    <property type="project" value="UniProtKB-SubCell"/>
</dbReference>
<feature type="domain" description="RING-CH-type" evidence="10">
    <location>
        <begin position="121"/>
        <end position="180"/>
    </location>
</feature>
<dbReference type="Pfam" id="PF12906">
    <property type="entry name" value="RINGv"/>
    <property type="match status" value="1"/>
</dbReference>
<reference evidence="12" key="1">
    <citation type="submission" date="2016-11" db="UniProtKB">
        <authorList>
            <consortium name="WormBaseParasite"/>
        </authorList>
    </citation>
    <scope>IDENTIFICATION</scope>
</reference>
<evidence type="ECO:0000259" key="10">
    <source>
        <dbReference type="PROSITE" id="PS51292"/>
    </source>
</evidence>
<dbReference type="Proteomes" id="UP000095287">
    <property type="component" value="Unplaced"/>
</dbReference>
<keyword evidence="9" id="KW-0472">Membrane</keyword>
<accession>A0A1I7ZIB1</accession>